<accession>A0ABR3MRG4</accession>
<gene>
    <name evidence="1" type="ORF">QQF64_002891</name>
</gene>
<protein>
    <submittedName>
        <fullName evidence="1">Uncharacterized protein</fullName>
    </submittedName>
</protein>
<keyword evidence="2" id="KW-1185">Reference proteome</keyword>
<proteinExistence type="predicted"/>
<organism evidence="1 2">
    <name type="scientific">Cirrhinus molitorella</name>
    <name type="common">mud carp</name>
    <dbReference type="NCBI Taxonomy" id="172907"/>
    <lineage>
        <taxon>Eukaryota</taxon>
        <taxon>Metazoa</taxon>
        <taxon>Chordata</taxon>
        <taxon>Craniata</taxon>
        <taxon>Vertebrata</taxon>
        <taxon>Euteleostomi</taxon>
        <taxon>Actinopterygii</taxon>
        <taxon>Neopterygii</taxon>
        <taxon>Teleostei</taxon>
        <taxon>Ostariophysi</taxon>
        <taxon>Cypriniformes</taxon>
        <taxon>Cyprinidae</taxon>
        <taxon>Labeoninae</taxon>
        <taxon>Labeonini</taxon>
        <taxon>Cirrhinus</taxon>
    </lineage>
</organism>
<comment type="caution">
    <text evidence="1">The sequence shown here is derived from an EMBL/GenBank/DDBJ whole genome shotgun (WGS) entry which is preliminary data.</text>
</comment>
<sequence length="68" mass="7323">MHDLSALSGIPGDKRSAARGALYLLRGLIAPDYTLIAGADVTAKWQGFSVPAIQSLTLRDKKINRETL</sequence>
<evidence type="ECO:0000313" key="1">
    <source>
        <dbReference type="EMBL" id="KAL1267216.1"/>
    </source>
</evidence>
<dbReference type="Proteomes" id="UP001558613">
    <property type="component" value="Unassembled WGS sequence"/>
</dbReference>
<evidence type="ECO:0000313" key="2">
    <source>
        <dbReference type="Proteomes" id="UP001558613"/>
    </source>
</evidence>
<reference evidence="1 2" key="1">
    <citation type="submission" date="2023-09" db="EMBL/GenBank/DDBJ databases">
        <authorList>
            <person name="Wang M."/>
        </authorList>
    </citation>
    <scope>NUCLEOTIDE SEQUENCE [LARGE SCALE GENOMIC DNA]</scope>
    <source>
        <strain evidence="1">GT-2023</strain>
        <tissue evidence="1">Liver</tissue>
    </source>
</reference>
<dbReference type="EMBL" id="JAYMGO010000010">
    <property type="protein sequence ID" value="KAL1267216.1"/>
    <property type="molecule type" value="Genomic_DNA"/>
</dbReference>
<name>A0ABR3MRG4_9TELE</name>